<dbReference type="Gene3D" id="3.30.70.60">
    <property type="match status" value="1"/>
</dbReference>
<dbReference type="GO" id="GO:0005085">
    <property type="term" value="F:guanyl-nucleotide exchange factor activity"/>
    <property type="evidence" value="ECO:0007669"/>
    <property type="project" value="TreeGrafter"/>
</dbReference>
<dbReference type="GO" id="GO:0005829">
    <property type="term" value="C:cytosol"/>
    <property type="evidence" value="ECO:0007669"/>
    <property type="project" value="TreeGrafter"/>
</dbReference>
<dbReference type="Gene3D" id="1.20.1050.130">
    <property type="match status" value="1"/>
</dbReference>
<dbReference type="InterPro" id="IPR014717">
    <property type="entry name" value="Transl_elong_EF1B/ribsomal_bS6"/>
</dbReference>
<dbReference type="InterPro" id="IPR049720">
    <property type="entry name" value="EF1B_bsu/dsu"/>
</dbReference>
<dbReference type="Ensembl" id="ENSLLET00000001537.1">
    <property type="protein sequence ID" value="ENSLLEP00000001463.1"/>
    <property type="gene ID" value="ENSLLEG00000000955.1"/>
</dbReference>
<sequence length="167" mass="18659">MGFGELKSHAGLQVLNEFLADKTYIERYVPSQADIAEIEALSGAPPADLYHALRWYNHIKSYEKQVSSLRGVKKELGKYGPVNIEDTADTSAMESKEDDDVTDLFGSHVEVEGEGAKRIREERLAQCDSKKNQKITGTYLGTDLLEESITAFEDFVQSMDVAAFNKF</sequence>
<organism evidence="1 2">
    <name type="scientific">Leptobrachium leishanense</name>
    <name type="common">Leishan spiny toad</name>
    <dbReference type="NCBI Taxonomy" id="445787"/>
    <lineage>
        <taxon>Eukaryota</taxon>
        <taxon>Metazoa</taxon>
        <taxon>Chordata</taxon>
        <taxon>Craniata</taxon>
        <taxon>Vertebrata</taxon>
        <taxon>Euteleostomi</taxon>
        <taxon>Amphibia</taxon>
        <taxon>Batrachia</taxon>
        <taxon>Anura</taxon>
        <taxon>Pelobatoidea</taxon>
        <taxon>Megophryidae</taxon>
        <taxon>Leptobrachium</taxon>
    </lineage>
</organism>
<reference evidence="1" key="1">
    <citation type="submission" date="2025-08" db="UniProtKB">
        <authorList>
            <consortium name="Ensembl"/>
        </authorList>
    </citation>
    <scope>IDENTIFICATION</scope>
</reference>
<reference evidence="1" key="2">
    <citation type="submission" date="2025-09" db="UniProtKB">
        <authorList>
            <consortium name="Ensembl"/>
        </authorList>
    </citation>
    <scope>IDENTIFICATION</scope>
</reference>
<dbReference type="GO" id="GO:0003746">
    <property type="term" value="F:translation elongation factor activity"/>
    <property type="evidence" value="ECO:0007669"/>
    <property type="project" value="InterPro"/>
</dbReference>
<dbReference type="InterPro" id="IPR036282">
    <property type="entry name" value="Glutathione-S-Trfase_C_sf"/>
</dbReference>
<evidence type="ECO:0008006" key="3">
    <source>
        <dbReference type="Google" id="ProtNLM"/>
    </source>
</evidence>
<dbReference type="SUPFAM" id="SSF47616">
    <property type="entry name" value="GST C-terminal domain-like"/>
    <property type="match status" value="1"/>
</dbReference>
<dbReference type="FunFam" id="1.20.1050.130:FF:000001">
    <property type="entry name" value="Putative Elongation factor 1-beta"/>
    <property type="match status" value="1"/>
</dbReference>
<evidence type="ECO:0000313" key="1">
    <source>
        <dbReference type="Ensembl" id="ENSLLEP00000001463.1"/>
    </source>
</evidence>
<keyword evidence="2" id="KW-1185">Reference proteome</keyword>
<accession>A0A8C5LRB5</accession>
<dbReference type="GeneTree" id="ENSGT00950000183014"/>
<dbReference type="OrthoDB" id="331763at2759"/>
<dbReference type="PANTHER" id="PTHR11595:SF21">
    <property type="entry name" value="ELONGATION FACTOR 1-BETA"/>
    <property type="match status" value="1"/>
</dbReference>
<proteinExistence type="predicted"/>
<evidence type="ECO:0000313" key="2">
    <source>
        <dbReference type="Proteomes" id="UP000694569"/>
    </source>
</evidence>
<dbReference type="Proteomes" id="UP000694569">
    <property type="component" value="Unplaced"/>
</dbReference>
<dbReference type="PANTHER" id="PTHR11595">
    <property type="entry name" value="EF-HAND AND COILED-COIL DOMAIN-CONTAINING FAMILY MEMBER"/>
    <property type="match status" value="1"/>
</dbReference>
<dbReference type="GO" id="GO:0005853">
    <property type="term" value="C:eukaryotic translation elongation factor 1 complex"/>
    <property type="evidence" value="ECO:0007669"/>
    <property type="project" value="InterPro"/>
</dbReference>
<name>A0A8C5LRB5_9ANUR</name>
<protein>
    <recommendedName>
        <fullName evidence="3">Elongation factor 1-beta</fullName>
    </recommendedName>
</protein>
<dbReference type="AlphaFoldDB" id="A0A8C5LRB5"/>